<dbReference type="PANTHER" id="PTHR31286">
    <property type="entry name" value="GLYCINE-RICH CELL WALL STRUCTURAL PROTEIN 1.8-LIKE"/>
    <property type="match status" value="1"/>
</dbReference>
<feature type="domain" description="CCHC-type" evidence="3">
    <location>
        <begin position="209"/>
        <end position="222"/>
    </location>
</feature>
<accession>A0AA39TNV7</accession>
<dbReference type="Proteomes" id="UP001168877">
    <property type="component" value="Unassembled WGS sequence"/>
</dbReference>
<evidence type="ECO:0000313" key="4">
    <source>
        <dbReference type="EMBL" id="KAK0608552.1"/>
    </source>
</evidence>
<keyword evidence="5" id="KW-1185">Reference proteome</keyword>
<dbReference type="GO" id="GO:0008270">
    <property type="term" value="F:zinc ion binding"/>
    <property type="evidence" value="ECO:0007669"/>
    <property type="project" value="UniProtKB-KW"/>
</dbReference>
<dbReference type="Pfam" id="PF14392">
    <property type="entry name" value="zf-CCHC_4"/>
    <property type="match status" value="1"/>
</dbReference>
<dbReference type="AlphaFoldDB" id="A0AA39TNV7"/>
<keyword evidence="1" id="KW-0862">Zinc</keyword>
<evidence type="ECO:0000256" key="1">
    <source>
        <dbReference type="PROSITE-ProRule" id="PRU00047"/>
    </source>
</evidence>
<feature type="region of interest" description="Disordered" evidence="2">
    <location>
        <begin position="510"/>
        <end position="536"/>
    </location>
</feature>
<organism evidence="4 5">
    <name type="scientific">Acer saccharum</name>
    <name type="common">Sugar maple</name>
    <dbReference type="NCBI Taxonomy" id="4024"/>
    <lineage>
        <taxon>Eukaryota</taxon>
        <taxon>Viridiplantae</taxon>
        <taxon>Streptophyta</taxon>
        <taxon>Embryophyta</taxon>
        <taxon>Tracheophyta</taxon>
        <taxon>Spermatophyta</taxon>
        <taxon>Magnoliopsida</taxon>
        <taxon>eudicotyledons</taxon>
        <taxon>Gunneridae</taxon>
        <taxon>Pentapetalae</taxon>
        <taxon>rosids</taxon>
        <taxon>malvids</taxon>
        <taxon>Sapindales</taxon>
        <taxon>Sapindaceae</taxon>
        <taxon>Hippocastanoideae</taxon>
        <taxon>Acereae</taxon>
        <taxon>Acer</taxon>
    </lineage>
</organism>
<name>A0AA39TNV7_ACESA</name>
<feature type="compositionally biased region" description="Basic and acidic residues" evidence="2">
    <location>
        <begin position="248"/>
        <end position="273"/>
    </location>
</feature>
<evidence type="ECO:0000313" key="5">
    <source>
        <dbReference type="Proteomes" id="UP001168877"/>
    </source>
</evidence>
<dbReference type="GO" id="GO:0003676">
    <property type="term" value="F:nucleic acid binding"/>
    <property type="evidence" value="ECO:0007669"/>
    <property type="project" value="InterPro"/>
</dbReference>
<dbReference type="PANTHER" id="PTHR31286:SF167">
    <property type="entry name" value="OS09G0268800 PROTEIN"/>
    <property type="match status" value="1"/>
</dbReference>
<sequence>MDAQEIVKLCESLSLVEDVGAIRHVEEELQSEGLKDVSHVLVGKVLTGRKVNREGFIGLIEQLWSPIGRVETESVGENIFMFYFRNAEDRNRIWQRGPWHFDNSLIVLEKPDKLGDISTLKFNQADFWVQIHNIPIMCMNRRMARWLANQLGEVLELPSDSKECWGKFLRVKVRIDLSRPLERWLRLRLDNAGKVVVVVLKYERLPEFCYACGKIGHALRDCHDDEARMNAMEGATASYGAWMRAAAPDRQKMKNSQTEKGESSGKGKSERESGGTSANQNLGSKFKPPESTGVGEDDVRCSDGTQSLVRVSSSPSQGREARWGSQMGDQMAIDGLRWGPNERLGDLGQISTPTPPSCLPVQHTKMDPTSERVEMPVFGTSISDIDMNGVGSPPKQSASDEERRNQRITAGKKWKRAAREIKSQQIPVRLTSPLSKMLALNQKSRGNSKRNLQSPKLKSPIPKVSPKSHNRSSSTSPASMSKATRFDSETNGVKCKRKVDFLTEEELKLRKKSKLLEDSGKANTSAEPVEQARREQ</sequence>
<evidence type="ECO:0000256" key="2">
    <source>
        <dbReference type="SAM" id="MobiDB-lite"/>
    </source>
</evidence>
<feature type="compositionally biased region" description="Polar residues" evidence="2">
    <location>
        <begin position="303"/>
        <end position="317"/>
    </location>
</feature>
<reference evidence="4" key="1">
    <citation type="journal article" date="2022" name="Plant J.">
        <title>Strategies of tolerance reflected in two North American maple genomes.</title>
        <authorList>
            <person name="McEvoy S.L."/>
            <person name="Sezen U.U."/>
            <person name="Trouern-Trend A."/>
            <person name="McMahon S.M."/>
            <person name="Schaberg P.G."/>
            <person name="Yang J."/>
            <person name="Wegrzyn J.L."/>
            <person name="Swenson N.G."/>
        </authorList>
    </citation>
    <scope>NUCLEOTIDE SEQUENCE</scope>
    <source>
        <strain evidence="4">NS2018</strain>
    </source>
</reference>
<keyword evidence="1" id="KW-0863">Zinc-finger</keyword>
<feature type="region of interest" description="Disordered" evidence="2">
    <location>
        <begin position="248"/>
        <end position="328"/>
    </location>
</feature>
<comment type="caution">
    <text evidence="4">The sequence shown here is derived from an EMBL/GenBank/DDBJ whole genome shotgun (WGS) entry which is preliminary data.</text>
</comment>
<reference evidence="4" key="2">
    <citation type="submission" date="2023-06" db="EMBL/GenBank/DDBJ databases">
        <authorList>
            <person name="Swenson N.G."/>
            <person name="Wegrzyn J.L."/>
            <person name="Mcevoy S.L."/>
        </authorList>
    </citation>
    <scope>NUCLEOTIDE SEQUENCE</scope>
    <source>
        <strain evidence="4">NS2018</strain>
        <tissue evidence="4">Leaf</tissue>
    </source>
</reference>
<dbReference type="InterPro" id="IPR025558">
    <property type="entry name" value="DUF4283"/>
</dbReference>
<feature type="compositionally biased region" description="Low complexity" evidence="2">
    <location>
        <begin position="472"/>
        <end position="481"/>
    </location>
</feature>
<dbReference type="InterPro" id="IPR001878">
    <property type="entry name" value="Znf_CCHC"/>
</dbReference>
<feature type="region of interest" description="Disordered" evidence="2">
    <location>
        <begin position="380"/>
        <end position="497"/>
    </location>
</feature>
<keyword evidence="1" id="KW-0479">Metal-binding</keyword>
<gene>
    <name evidence="4" type="ORF">LWI29_032271</name>
</gene>
<dbReference type="InterPro" id="IPR040256">
    <property type="entry name" value="At4g02000-like"/>
</dbReference>
<dbReference type="PROSITE" id="PS50158">
    <property type="entry name" value="ZF_CCHC"/>
    <property type="match status" value="1"/>
</dbReference>
<feature type="compositionally biased region" description="Polar residues" evidence="2">
    <location>
        <begin position="441"/>
        <end position="456"/>
    </location>
</feature>
<dbReference type="EMBL" id="JAUESC010000001">
    <property type="protein sequence ID" value="KAK0608552.1"/>
    <property type="molecule type" value="Genomic_DNA"/>
</dbReference>
<dbReference type="InterPro" id="IPR025836">
    <property type="entry name" value="Zn_knuckle_CX2CX4HX4C"/>
</dbReference>
<evidence type="ECO:0000259" key="3">
    <source>
        <dbReference type="PROSITE" id="PS50158"/>
    </source>
</evidence>
<feature type="region of interest" description="Disordered" evidence="2">
    <location>
        <begin position="351"/>
        <end position="370"/>
    </location>
</feature>
<protein>
    <recommendedName>
        <fullName evidence="3">CCHC-type domain-containing protein</fullName>
    </recommendedName>
</protein>
<feature type="compositionally biased region" description="Basic and acidic residues" evidence="2">
    <location>
        <begin position="510"/>
        <end position="520"/>
    </location>
</feature>
<dbReference type="Pfam" id="PF14111">
    <property type="entry name" value="DUF4283"/>
    <property type="match status" value="1"/>
</dbReference>
<proteinExistence type="predicted"/>